<dbReference type="AlphaFoldDB" id="A0A9Y3S6F5"/>
<sequence>MHSRFPVYEFHFSYIQINLCGLKMILLLSFWIVTGLMAEDPTATYYRLKNSSVCLNVRKPPPYKRGEWKYNMIFIADDTEINPKYKDRVVYSAGNLSLCINNLADTDTGIYELSYRFNYTTVSEKHQVIVQDVVPRPVIIMSKLGSNQSAGRCNITVNCSIQDHWLWSVCDKDGCRRSQKSFSKVNITILTENRAVVCRGNNNVSTNKASENLTLCFNDSNPDNREETQHPPPTRALAFIIVCVLLACVFITVSLFLVKRLFSTKWKSYQAPTNTIRSIQSQPISTLPSSQSRSSTASSSSDADPAYENADILQYSQTNSPGEQINSMASYTIDTIYTLPGVKSSSAGNNTQNTSETATVEEAQQRPTQVDTVYSVLQKPKNLNV</sequence>
<keyword evidence="2" id="KW-0732">Signal</keyword>
<gene>
    <name evidence="8" type="primary">LOC102212056</name>
</gene>
<keyword evidence="7" id="KW-1185">Reference proteome</keyword>
<reference evidence="8" key="1">
    <citation type="submission" date="2025-08" db="UniProtKB">
        <authorList>
            <consortium name="RefSeq"/>
        </authorList>
    </citation>
    <scope>IDENTIFICATION</scope>
</reference>
<evidence type="ECO:0000256" key="4">
    <source>
        <dbReference type="ARBA" id="ARBA00023180"/>
    </source>
</evidence>
<name>A0A9Y3S6F5_9CICH</name>
<comment type="subcellular location">
    <subcellularLocation>
        <location evidence="1">Membrane</location>
    </subcellularLocation>
</comment>
<evidence type="ECO:0000256" key="2">
    <source>
        <dbReference type="ARBA" id="ARBA00022729"/>
    </source>
</evidence>
<dbReference type="InterPro" id="IPR036179">
    <property type="entry name" value="Ig-like_dom_sf"/>
</dbReference>
<feature type="compositionally biased region" description="Polar residues" evidence="5">
    <location>
        <begin position="344"/>
        <end position="358"/>
    </location>
</feature>
<dbReference type="Proteomes" id="UP000695023">
    <property type="component" value="Unplaced"/>
</dbReference>
<evidence type="ECO:0000256" key="1">
    <source>
        <dbReference type="ARBA" id="ARBA00004370"/>
    </source>
</evidence>
<dbReference type="RefSeq" id="XP_005755363.1">
    <property type="nucleotide sequence ID" value="XM_005755306.1"/>
</dbReference>
<feature type="transmembrane region" description="Helical" evidence="6">
    <location>
        <begin position="12"/>
        <end position="33"/>
    </location>
</feature>
<keyword evidence="4" id="KW-0325">Glycoprotein</keyword>
<keyword evidence="3 6" id="KW-0472">Membrane</keyword>
<evidence type="ECO:0000256" key="5">
    <source>
        <dbReference type="SAM" id="MobiDB-lite"/>
    </source>
</evidence>
<keyword evidence="6" id="KW-0812">Transmembrane</keyword>
<protein>
    <submittedName>
        <fullName evidence="8">Uncharacterized protein LOC102212056</fullName>
    </submittedName>
</protein>
<evidence type="ECO:0000256" key="6">
    <source>
        <dbReference type="SAM" id="Phobius"/>
    </source>
</evidence>
<dbReference type="SUPFAM" id="SSF48726">
    <property type="entry name" value="Immunoglobulin"/>
    <property type="match status" value="1"/>
</dbReference>
<organism evidence="7 8">
    <name type="scientific">Pundamilia nyererei</name>
    <dbReference type="NCBI Taxonomy" id="303518"/>
    <lineage>
        <taxon>Eukaryota</taxon>
        <taxon>Metazoa</taxon>
        <taxon>Chordata</taxon>
        <taxon>Craniata</taxon>
        <taxon>Vertebrata</taxon>
        <taxon>Euteleostomi</taxon>
        <taxon>Actinopterygii</taxon>
        <taxon>Neopterygii</taxon>
        <taxon>Teleostei</taxon>
        <taxon>Neoteleostei</taxon>
        <taxon>Acanthomorphata</taxon>
        <taxon>Ovalentaria</taxon>
        <taxon>Cichlomorphae</taxon>
        <taxon>Cichliformes</taxon>
        <taxon>Cichlidae</taxon>
        <taxon>African cichlids</taxon>
        <taxon>Pseudocrenilabrinae</taxon>
        <taxon>Haplochromini</taxon>
        <taxon>Pundamilia</taxon>
    </lineage>
</organism>
<dbReference type="GO" id="GO:0016020">
    <property type="term" value="C:membrane"/>
    <property type="evidence" value="ECO:0007669"/>
    <property type="project" value="UniProtKB-SubCell"/>
</dbReference>
<proteinExistence type="predicted"/>
<feature type="region of interest" description="Disordered" evidence="5">
    <location>
        <begin position="344"/>
        <end position="369"/>
    </location>
</feature>
<keyword evidence="6" id="KW-1133">Transmembrane helix</keyword>
<accession>A0A9Y3S6F5</accession>
<dbReference type="InterPro" id="IPR015631">
    <property type="entry name" value="CD2/SLAM_rcpt"/>
</dbReference>
<feature type="compositionally biased region" description="Low complexity" evidence="5">
    <location>
        <begin position="285"/>
        <end position="301"/>
    </location>
</feature>
<evidence type="ECO:0000256" key="3">
    <source>
        <dbReference type="ARBA" id="ARBA00023136"/>
    </source>
</evidence>
<evidence type="ECO:0000313" key="8">
    <source>
        <dbReference type="RefSeq" id="XP_005755363.1"/>
    </source>
</evidence>
<evidence type="ECO:0000313" key="7">
    <source>
        <dbReference type="Proteomes" id="UP000695023"/>
    </source>
</evidence>
<dbReference type="PANTHER" id="PTHR12080">
    <property type="entry name" value="SIGNALING LYMPHOCYTIC ACTIVATION MOLECULE"/>
    <property type="match status" value="1"/>
</dbReference>
<dbReference type="GeneID" id="102212056"/>
<dbReference type="InterPro" id="IPR013783">
    <property type="entry name" value="Ig-like_fold"/>
</dbReference>
<dbReference type="PANTHER" id="PTHR12080:SF80">
    <property type="entry name" value="IMMUNOGLOBULIN V-SET DOMAIN-CONTAINING PROTEIN"/>
    <property type="match status" value="1"/>
</dbReference>
<feature type="transmembrane region" description="Helical" evidence="6">
    <location>
        <begin position="236"/>
        <end position="258"/>
    </location>
</feature>
<dbReference type="Gene3D" id="2.60.40.10">
    <property type="entry name" value="Immunoglobulins"/>
    <property type="match status" value="1"/>
</dbReference>
<feature type="region of interest" description="Disordered" evidence="5">
    <location>
        <begin position="280"/>
        <end position="304"/>
    </location>
</feature>